<keyword evidence="3" id="KW-1003">Cell membrane</keyword>
<dbReference type="InterPro" id="IPR003838">
    <property type="entry name" value="ABC3_permease_C"/>
</dbReference>
<dbReference type="OrthoDB" id="1522670at2"/>
<accession>B3QVY7</accession>
<feature type="transmembrane region" description="Helical" evidence="7">
    <location>
        <begin position="341"/>
        <end position="368"/>
    </location>
</feature>
<evidence type="ECO:0000256" key="5">
    <source>
        <dbReference type="ARBA" id="ARBA00022989"/>
    </source>
</evidence>
<keyword evidence="11" id="KW-1185">Reference proteome</keyword>
<dbReference type="EMBL" id="CP001100">
    <property type="protein sequence ID" value="ACF14641.1"/>
    <property type="molecule type" value="Genomic_DNA"/>
</dbReference>
<dbReference type="InterPro" id="IPR025857">
    <property type="entry name" value="MacB_PCD"/>
</dbReference>
<dbReference type="HOGENOM" id="CLU_000604_8_1_10"/>
<evidence type="ECO:0000256" key="3">
    <source>
        <dbReference type="ARBA" id="ARBA00022475"/>
    </source>
</evidence>
<keyword evidence="5 7" id="KW-1133">Transmembrane helix</keyword>
<dbReference type="Pfam" id="PF12704">
    <property type="entry name" value="MacB_PCD"/>
    <property type="match status" value="1"/>
</dbReference>
<feature type="transmembrane region" description="Helical" evidence="7">
    <location>
        <begin position="396"/>
        <end position="413"/>
    </location>
</feature>
<evidence type="ECO:0000313" key="11">
    <source>
        <dbReference type="Proteomes" id="UP000001208"/>
    </source>
</evidence>
<dbReference type="AlphaFoldDB" id="B3QVY7"/>
<evidence type="ECO:0000259" key="9">
    <source>
        <dbReference type="Pfam" id="PF12704"/>
    </source>
</evidence>
<feature type="transmembrane region" description="Helical" evidence="7">
    <location>
        <begin position="24"/>
        <end position="48"/>
    </location>
</feature>
<dbReference type="KEGG" id="cts:Ctha_2190"/>
<feature type="domain" description="ABC3 transporter permease C-terminal" evidence="8">
    <location>
        <begin position="299"/>
        <end position="421"/>
    </location>
</feature>
<dbReference type="eggNOG" id="COG4591">
    <property type="taxonomic scope" value="Bacteria"/>
</dbReference>
<keyword evidence="6 7" id="KW-0472">Membrane</keyword>
<dbReference type="Pfam" id="PF02687">
    <property type="entry name" value="FtsX"/>
    <property type="match status" value="1"/>
</dbReference>
<name>B3QVY7_CHLT3</name>
<evidence type="ECO:0000256" key="1">
    <source>
        <dbReference type="ARBA" id="ARBA00004651"/>
    </source>
</evidence>
<feature type="transmembrane region" description="Helical" evidence="7">
    <location>
        <begin position="295"/>
        <end position="320"/>
    </location>
</feature>
<protein>
    <recommendedName>
        <fullName evidence="12">Lipoprotein releasing system, transmembrane protein, LolC/E family</fullName>
    </recommendedName>
</protein>
<dbReference type="RefSeq" id="WP_012500724.1">
    <property type="nucleotide sequence ID" value="NC_011026.1"/>
</dbReference>
<dbReference type="GO" id="GO:0098797">
    <property type="term" value="C:plasma membrane protein complex"/>
    <property type="evidence" value="ECO:0007669"/>
    <property type="project" value="TreeGrafter"/>
</dbReference>
<reference evidence="10 11" key="1">
    <citation type="submission" date="2008-06" db="EMBL/GenBank/DDBJ databases">
        <title>Complete sequence of Chloroherpeton thalassium ATCC 35110.</title>
        <authorList>
            <consortium name="US DOE Joint Genome Institute"/>
            <person name="Lucas S."/>
            <person name="Copeland A."/>
            <person name="Lapidus A."/>
            <person name="Glavina del Rio T."/>
            <person name="Dalin E."/>
            <person name="Tice H."/>
            <person name="Bruce D."/>
            <person name="Goodwin L."/>
            <person name="Pitluck S."/>
            <person name="Schmutz J."/>
            <person name="Larimer F."/>
            <person name="Land M."/>
            <person name="Hauser L."/>
            <person name="Kyrpides N."/>
            <person name="Mikhailova N."/>
            <person name="Liu Z."/>
            <person name="Li T."/>
            <person name="Zhao F."/>
            <person name="Overmann J."/>
            <person name="Bryant D.A."/>
            <person name="Richardson P."/>
        </authorList>
    </citation>
    <scope>NUCLEOTIDE SEQUENCE [LARGE SCALE GENOMIC DNA]</scope>
    <source>
        <strain evidence="11">ATCC 35110 / GB-78</strain>
    </source>
</reference>
<sequence>MKFELTIAHRFTFPPSRSGVKRPAFIVTIAMLGIMLGTTALILTLSIVQGFSDEIKKKIVGFGSHIQVTQVGGRVFDLASSPFDDLAHVSNVDALSPFYQTDVILKGSREDGKEIFIEPAVLKGIIPSEDVSFIRDKITEGVYFTEVTGAHVAANELYVILGKKLAQRIGAKVGSSVLLMSSNELESANLFNKNLRLEDALSMLRLMNGRVVGIYETGLAQGFDETMVFAPYFQLETNFVKKGSVSGIDIRTANIDRIGETLESISNEMSYPFIARSIYDIYYNIFAWLRLQENIIPMLLVTITVVAGFNIVSTLLIMVLDKKQEIGLLMSMGVSERNVRTVFVSQAMILSGAGILLGNLLAFGLSMLEQLNHFIPLSEEVYFINAVPIVIKIENYVFVSVIAILITLTTSYIPSHIGSKIKPIESIIE</sequence>
<dbReference type="PANTHER" id="PTHR30489:SF0">
    <property type="entry name" value="LIPOPROTEIN-RELEASING SYSTEM TRANSMEMBRANE PROTEIN LOLE"/>
    <property type="match status" value="1"/>
</dbReference>
<evidence type="ECO:0000256" key="6">
    <source>
        <dbReference type="ARBA" id="ARBA00023136"/>
    </source>
</evidence>
<dbReference type="Proteomes" id="UP000001208">
    <property type="component" value="Chromosome"/>
</dbReference>
<dbReference type="STRING" id="517418.Ctha_2190"/>
<dbReference type="PANTHER" id="PTHR30489">
    <property type="entry name" value="LIPOPROTEIN-RELEASING SYSTEM TRANSMEMBRANE PROTEIN LOLE"/>
    <property type="match status" value="1"/>
</dbReference>
<proteinExistence type="inferred from homology"/>
<evidence type="ECO:0008006" key="12">
    <source>
        <dbReference type="Google" id="ProtNLM"/>
    </source>
</evidence>
<keyword evidence="4 7" id="KW-0812">Transmembrane</keyword>
<evidence type="ECO:0000313" key="10">
    <source>
        <dbReference type="EMBL" id="ACF14641.1"/>
    </source>
</evidence>
<comment type="subcellular location">
    <subcellularLocation>
        <location evidence="1">Cell membrane</location>
        <topology evidence="1">Multi-pass membrane protein</topology>
    </subcellularLocation>
</comment>
<evidence type="ECO:0000256" key="4">
    <source>
        <dbReference type="ARBA" id="ARBA00022692"/>
    </source>
</evidence>
<dbReference type="GO" id="GO:0044874">
    <property type="term" value="P:lipoprotein localization to outer membrane"/>
    <property type="evidence" value="ECO:0007669"/>
    <property type="project" value="TreeGrafter"/>
</dbReference>
<feature type="domain" description="MacB-like periplasmic core" evidence="9">
    <location>
        <begin position="29"/>
        <end position="265"/>
    </location>
</feature>
<evidence type="ECO:0000259" key="8">
    <source>
        <dbReference type="Pfam" id="PF02687"/>
    </source>
</evidence>
<evidence type="ECO:0000256" key="7">
    <source>
        <dbReference type="SAM" id="Phobius"/>
    </source>
</evidence>
<dbReference type="InterPro" id="IPR051447">
    <property type="entry name" value="Lipoprotein-release_system"/>
</dbReference>
<comment type="similarity">
    <text evidence="2">Belongs to the ABC-4 integral membrane protein family. LolC/E subfamily.</text>
</comment>
<gene>
    <name evidence="10" type="ordered locus">Ctha_2190</name>
</gene>
<evidence type="ECO:0000256" key="2">
    <source>
        <dbReference type="ARBA" id="ARBA00005236"/>
    </source>
</evidence>
<organism evidence="10 11">
    <name type="scientific">Chloroherpeton thalassium (strain ATCC 35110 / GB-78)</name>
    <dbReference type="NCBI Taxonomy" id="517418"/>
    <lineage>
        <taxon>Bacteria</taxon>
        <taxon>Pseudomonadati</taxon>
        <taxon>Chlorobiota</taxon>
        <taxon>Chlorobiia</taxon>
        <taxon>Chlorobiales</taxon>
        <taxon>Chloroherpetonaceae</taxon>
        <taxon>Chloroherpeton</taxon>
    </lineage>
</organism>